<organism evidence="2 3">
    <name type="scientific">Nostoc favosum CHAB5714</name>
    <dbReference type="NCBI Taxonomy" id="2780399"/>
    <lineage>
        <taxon>Bacteria</taxon>
        <taxon>Bacillati</taxon>
        <taxon>Cyanobacteriota</taxon>
        <taxon>Cyanophyceae</taxon>
        <taxon>Nostocales</taxon>
        <taxon>Nostocaceae</taxon>
        <taxon>Nostoc</taxon>
        <taxon>Nostoc favosum</taxon>
    </lineage>
</organism>
<dbReference type="InterPro" id="IPR041049">
    <property type="entry name" value="DUF5615"/>
</dbReference>
<dbReference type="Pfam" id="PF18480">
    <property type="entry name" value="DUF5615"/>
    <property type="match status" value="1"/>
</dbReference>
<proteinExistence type="predicted"/>
<dbReference type="EMBL" id="JAIVFQ010000180">
    <property type="protein sequence ID" value="MCC5604990.1"/>
    <property type="molecule type" value="Genomic_DNA"/>
</dbReference>
<keyword evidence="3" id="KW-1185">Reference proteome</keyword>
<evidence type="ECO:0000313" key="2">
    <source>
        <dbReference type="EMBL" id="MCC5604990.1"/>
    </source>
</evidence>
<dbReference type="RefSeq" id="WP_229491160.1">
    <property type="nucleotide sequence ID" value="NZ_JAIVFQ010000180.1"/>
</dbReference>
<gene>
    <name evidence="2" type="ORF">LC586_39160</name>
</gene>
<accession>A0ABS8IL23</accession>
<comment type="caution">
    <text evidence="2">The sequence shown here is derived from an EMBL/GenBank/DDBJ whole genome shotgun (WGS) entry which is preliminary data.</text>
</comment>
<protein>
    <submittedName>
        <fullName evidence="2">DUF5615 family PIN-like protein</fullName>
    </submittedName>
</protein>
<sequence length="115" mass="12937">MKKSRRRTTGLVSHSFGQFGHDVLTVQEAGQANQRIPDDQVLALATIQGRAVLTVNRDDFIRLHRMSQDHAGIIVCTEDLDRQRLATRIHEAIAAEEALFGKLIRVNRPPAEKSR</sequence>
<reference evidence="2 3" key="1">
    <citation type="journal article" date="2021" name="Microorganisms">
        <title>Genome Evolution of Filamentous Cyanobacterium Nostoc Species: From Facultative Symbiosis to Free Living.</title>
        <authorList>
            <person name="Huo D."/>
            <person name="Li H."/>
            <person name="Cai F."/>
            <person name="Guo X."/>
            <person name="Qiao Z."/>
            <person name="Wang W."/>
            <person name="Yu G."/>
            <person name="Li R."/>
        </authorList>
    </citation>
    <scope>NUCLEOTIDE SEQUENCE [LARGE SCALE GENOMIC DNA]</scope>
    <source>
        <strain evidence="2 3">CHAB 5714</strain>
    </source>
</reference>
<evidence type="ECO:0000313" key="3">
    <source>
        <dbReference type="Proteomes" id="UP001199525"/>
    </source>
</evidence>
<dbReference type="Proteomes" id="UP001199525">
    <property type="component" value="Unassembled WGS sequence"/>
</dbReference>
<feature type="domain" description="DUF5615" evidence="1">
    <location>
        <begin position="17"/>
        <end position="108"/>
    </location>
</feature>
<evidence type="ECO:0000259" key="1">
    <source>
        <dbReference type="Pfam" id="PF18480"/>
    </source>
</evidence>
<name>A0ABS8IL23_9NOSO</name>